<sequence>MPHNFSSAWSGAIASRAVANNSSKGKSMPAVRPLQLMPNSREVVQLVKMYNHSKKLYVNDEDHEAPPTGYQLVSATQHNIYNGEWTSERVPSRYYLGSGDLSRPSSFYSGEVSQGRHPKMTVTTYDSAQQAGGKYGTNYNANRQQLEHMGVQVKDKVDATNPDTMSDTEYDEVHFEFPHTGDYGGTTVKDQKALASNTGLMTGTMSSAKKKLRPGGSLRISEGNFPYRNSTIYDKSTPGVFTPTGVRVGMNLDQMATSIGYTVTPSNPLGTEHVGRTSGGYIDLPNSVRHNYRLDGTARVQVTIEEEEDEENRGWMAHEGREIVALCERFHGRLVSSSQNSITVETTEAHHNELIYELQKSYGYKTSITSDYV</sequence>
<dbReference type="GO" id="GO:0070475">
    <property type="term" value="P:rRNA base methylation"/>
    <property type="evidence" value="ECO:0007669"/>
    <property type="project" value="InterPro"/>
</dbReference>
<dbReference type="Pfam" id="PF10354">
    <property type="entry name" value="BMT5-like"/>
    <property type="match status" value="1"/>
</dbReference>
<evidence type="ECO:0000313" key="2">
    <source>
        <dbReference type="EMBL" id="TDW95890.1"/>
    </source>
</evidence>
<proteinExistence type="predicted"/>
<keyword evidence="3" id="KW-1185">Reference proteome</keyword>
<evidence type="ECO:0000313" key="3">
    <source>
        <dbReference type="Proteomes" id="UP000294498"/>
    </source>
</evidence>
<dbReference type="InterPro" id="IPR019446">
    <property type="entry name" value="BMT5-like"/>
</dbReference>
<dbReference type="GO" id="GO:0070042">
    <property type="term" value="F:rRNA (uridine-N3-)-methyltransferase activity"/>
    <property type="evidence" value="ECO:0007669"/>
    <property type="project" value="InterPro"/>
</dbReference>
<name>A0A4R8DG04_9BACT</name>
<comment type="caution">
    <text evidence="2">The sequence shown here is derived from an EMBL/GenBank/DDBJ whole genome shotgun (WGS) entry which is preliminary data.</text>
</comment>
<dbReference type="EMBL" id="SODV01000002">
    <property type="protein sequence ID" value="TDW95890.1"/>
    <property type="molecule type" value="Genomic_DNA"/>
</dbReference>
<organism evidence="2 3">
    <name type="scientific">Dinghuibacter silviterrae</name>
    <dbReference type="NCBI Taxonomy" id="1539049"/>
    <lineage>
        <taxon>Bacteria</taxon>
        <taxon>Pseudomonadati</taxon>
        <taxon>Bacteroidota</taxon>
        <taxon>Chitinophagia</taxon>
        <taxon>Chitinophagales</taxon>
        <taxon>Chitinophagaceae</taxon>
        <taxon>Dinghuibacter</taxon>
    </lineage>
</organism>
<protein>
    <submittedName>
        <fullName evidence="2">Uncharacterized protein DUF2431</fullName>
    </submittedName>
</protein>
<feature type="domain" description="25S rRNA (uridine-N(3))-methyltransferase BMT5-like" evidence="1">
    <location>
        <begin position="96"/>
        <end position="221"/>
    </location>
</feature>
<gene>
    <name evidence="2" type="ORF">EDB95_3711</name>
</gene>
<accession>A0A4R8DG04</accession>
<dbReference type="RefSeq" id="WP_133995668.1">
    <property type="nucleotide sequence ID" value="NZ_SODV01000002.1"/>
</dbReference>
<dbReference type="Proteomes" id="UP000294498">
    <property type="component" value="Unassembled WGS sequence"/>
</dbReference>
<evidence type="ECO:0000259" key="1">
    <source>
        <dbReference type="Pfam" id="PF10354"/>
    </source>
</evidence>
<dbReference type="AlphaFoldDB" id="A0A4R8DG04"/>
<reference evidence="2 3" key="1">
    <citation type="submission" date="2019-03" db="EMBL/GenBank/DDBJ databases">
        <title>Genomic Encyclopedia of Type Strains, Phase IV (KMG-IV): sequencing the most valuable type-strain genomes for metagenomic binning, comparative biology and taxonomic classification.</title>
        <authorList>
            <person name="Goeker M."/>
        </authorList>
    </citation>
    <scope>NUCLEOTIDE SEQUENCE [LARGE SCALE GENOMIC DNA]</scope>
    <source>
        <strain evidence="2 3">DSM 100059</strain>
    </source>
</reference>